<feature type="region of interest" description="Disordered" evidence="1">
    <location>
        <begin position="609"/>
        <end position="650"/>
    </location>
</feature>
<comment type="caution">
    <text evidence="2">The sequence shown here is derived from an EMBL/GenBank/DDBJ whole genome shotgun (WGS) entry which is preliminary data.</text>
</comment>
<name>A0AAD6T9A6_9AGAR</name>
<feature type="compositionally biased region" description="Polar residues" evidence="1">
    <location>
        <begin position="294"/>
        <end position="304"/>
    </location>
</feature>
<reference evidence="2" key="1">
    <citation type="submission" date="2023-03" db="EMBL/GenBank/DDBJ databases">
        <title>Massive genome expansion in bonnet fungi (Mycena s.s.) driven by repeated elements and novel gene families across ecological guilds.</title>
        <authorList>
            <consortium name="Lawrence Berkeley National Laboratory"/>
            <person name="Harder C.B."/>
            <person name="Miyauchi S."/>
            <person name="Viragh M."/>
            <person name="Kuo A."/>
            <person name="Thoen E."/>
            <person name="Andreopoulos B."/>
            <person name="Lu D."/>
            <person name="Skrede I."/>
            <person name="Drula E."/>
            <person name="Henrissat B."/>
            <person name="Morin E."/>
            <person name="Kohler A."/>
            <person name="Barry K."/>
            <person name="LaButti K."/>
            <person name="Morin E."/>
            <person name="Salamov A."/>
            <person name="Lipzen A."/>
            <person name="Mereny Z."/>
            <person name="Hegedus B."/>
            <person name="Baldrian P."/>
            <person name="Stursova M."/>
            <person name="Weitz H."/>
            <person name="Taylor A."/>
            <person name="Grigoriev I.V."/>
            <person name="Nagy L.G."/>
            <person name="Martin F."/>
            <person name="Kauserud H."/>
        </authorList>
    </citation>
    <scope>NUCLEOTIDE SEQUENCE</scope>
    <source>
        <strain evidence="2">CBHHK200</strain>
    </source>
</reference>
<feature type="compositionally biased region" description="Acidic residues" evidence="1">
    <location>
        <begin position="104"/>
        <end position="113"/>
    </location>
</feature>
<feature type="compositionally biased region" description="Low complexity" evidence="1">
    <location>
        <begin position="32"/>
        <end position="42"/>
    </location>
</feature>
<gene>
    <name evidence="2" type="ORF">C8F04DRAFT_1176394</name>
</gene>
<feature type="compositionally biased region" description="Basic and acidic residues" evidence="1">
    <location>
        <begin position="53"/>
        <end position="64"/>
    </location>
</feature>
<proteinExistence type="predicted"/>
<sequence>MARTKHVYVRSDRIPPPGGWPAHVKVLPPAQPRARPNRAMQAKRVDSTVVIDTESRSEQDKPETDDVEDDGDVDSQDADEEDSAEDASEVETESESEPGKSEIDDVEDGDVETGDAAKDNGLLGSLSSIMTVERFLTERFDEVHPLTTEVAIICGVKVESLPSSLPPLFCASLARCSDFTQSFAERFPGVHLLTAEDLSVLCGVDVDSLPSSSSMPPIFRKLGRPYLYNASEAALLCGASLETHSSSLREEVAAKDQQRRRADATREFNAAQRRIAIASPTRRRSSRFQASVDHPSSSKLDSLSTANASDNTIIAPSHVEPSSTLLVEGSTLPSAVEAASPAMDLDTATFVAPITDYCGLQDVDPPCMDVDSAPRVFVTLWPHAMPLADGTLATAPHMSWESVAYVQCRIILLRLHATLRTAQLFSGVAPHVLAPIKSAVDTFWDFDNRLFSRIPDGCLNHNVHLLGSGLIKPPAVVIADNALIDDVRKFASIIIMTTSRLHGFRYPSCPPTMATGSSPNPAQFSLRCKILLRDDNAFVAWFAAYNSPCEKCSRAGKGCAKALGQPGCTGCIASQVQCSLQDTYLFEKTRDEFDGKRYEFDALCSVRKTRRRTTEETRRRTAARGPSSAPVARGSSVSSTSNMPPPPVFQTQYPMMPSFDETGDSLSSHSFSTLLHPHAFSPQTVSMPSFAANSVHGLDHPAHFTNQNIDPALLAPLADLMNTRSTDRETTAHMVRTM</sequence>
<keyword evidence="3" id="KW-1185">Reference proteome</keyword>
<dbReference type="Proteomes" id="UP001218188">
    <property type="component" value="Unassembled WGS sequence"/>
</dbReference>
<accession>A0AAD6T9A6</accession>
<evidence type="ECO:0000313" key="3">
    <source>
        <dbReference type="Proteomes" id="UP001218188"/>
    </source>
</evidence>
<feature type="compositionally biased region" description="Acidic residues" evidence="1">
    <location>
        <begin position="65"/>
        <end position="96"/>
    </location>
</feature>
<dbReference type="EMBL" id="JARJCM010000013">
    <property type="protein sequence ID" value="KAJ7042229.1"/>
    <property type="molecule type" value="Genomic_DNA"/>
</dbReference>
<protein>
    <submittedName>
        <fullName evidence="2">Uncharacterized protein</fullName>
    </submittedName>
</protein>
<dbReference type="AlphaFoldDB" id="A0AAD6T9A6"/>
<evidence type="ECO:0000313" key="2">
    <source>
        <dbReference type="EMBL" id="KAJ7042229.1"/>
    </source>
</evidence>
<feature type="region of interest" description="Disordered" evidence="1">
    <location>
        <begin position="280"/>
        <end position="304"/>
    </location>
</feature>
<feature type="region of interest" description="Disordered" evidence="1">
    <location>
        <begin position="1"/>
        <end position="122"/>
    </location>
</feature>
<evidence type="ECO:0000256" key="1">
    <source>
        <dbReference type="SAM" id="MobiDB-lite"/>
    </source>
</evidence>
<organism evidence="2 3">
    <name type="scientific">Mycena alexandri</name>
    <dbReference type="NCBI Taxonomy" id="1745969"/>
    <lineage>
        <taxon>Eukaryota</taxon>
        <taxon>Fungi</taxon>
        <taxon>Dikarya</taxon>
        <taxon>Basidiomycota</taxon>
        <taxon>Agaricomycotina</taxon>
        <taxon>Agaricomycetes</taxon>
        <taxon>Agaricomycetidae</taxon>
        <taxon>Agaricales</taxon>
        <taxon>Marasmiineae</taxon>
        <taxon>Mycenaceae</taxon>
        <taxon>Mycena</taxon>
    </lineage>
</organism>